<evidence type="ECO:0000256" key="2">
    <source>
        <dbReference type="ARBA" id="ARBA00022741"/>
    </source>
</evidence>
<dbReference type="RefSeq" id="WP_156192295.1">
    <property type="nucleotide sequence ID" value="NZ_CP046452.1"/>
</dbReference>
<keyword evidence="5" id="KW-0472">Membrane</keyword>
<dbReference type="GO" id="GO:0005524">
    <property type="term" value="F:ATP binding"/>
    <property type="evidence" value="ECO:0007669"/>
    <property type="project" value="UniProtKB-KW"/>
</dbReference>
<evidence type="ECO:0000313" key="7">
    <source>
        <dbReference type="EMBL" id="QGU01926.1"/>
    </source>
</evidence>
<dbReference type="InterPro" id="IPR047795">
    <property type="entry name" value="Put_SteA-like"/>
</dbReference>
<dbReference type="GO" id="GO:0016301">
    <property type="term" value="F:kinase activity"/>
    <property type="evidence" value="ECO:0007669"/>
    <property type="project" value="UniProtKB-KW"/>
</dbReference>
<reference evidence="8" key="1">
    <citation type="submission" date="2019-11" db="EMBL/GenBank/DDBJ databases">
        <title>Complete genome sequence of Corynebacterium kalinowskii 1959, a novel Corynebacterium species isolated from soil of a small paddock in Vilsendorf, Germany.</title>
        <authorList>
            <person name="Schaffert L."/>
            <person name="Ruwe M."/>
            <person name="Milse J."/>
            <person name="Hanuschka K."/>
            <person name="Ortseifen V."/>
            <person name="Droste J."/>
            <person name="Brandt D."/>
            <person name="Schlueter L."/>
            <person name="Kutter Y."/>
            <person name="Vinke S."/>
            <person name="Viehoefer P."/>
            <person name="Jacob L."/>
            <person name="Luebke N.-C."/>
            <person name="Schulte-Berndt E."/>
            <person name="Hain C."/>
            <person name="Linder M."/>
            <person name="Schmidt P."/>
            <person name="Wollenschlaeger L."/>
            <person name="Luttermann T."/>
            <person name="Thieme E."/>
            <person name="Hassa J."/>
            <person name="Haak M."/>
            <person name="Wittchen M."/>
            <person name="Mentz A."/>
            <person name="Persicke M."/>
            <person name="Busche T."/>
            <person name="Ruckert C."/>
        </authorList>
    </citation>
    <scope>NUCLEOTIDE SEQUENCE [LARGE SCALE GENOMIC DNA]</scope>
    <source>
        <strain evidence="8">1959</strain>
    </source>
</reference>
<dbReference type="NCBIfam" id="NF040608">
    <property type="entry name" value="division_SteA"/>
    <property type="match status" value="1"/>
</dbReference>
<dbReference type="AlphaFoldDB" id="A0A6B8VT53"/>
<keyword evidence="3" id="KW-0418">Kinase</keyword>
<evidence type="ECO:0000313" key="8">
    <source>
        <dbReference type="Proteomes" id="UP000427071"/>
    </source>
</evidence>
<protein>
    <recommendedName>
        <fullName evidence="6">SteA-like C-terminal domain-containing protein</fullName>
    </recommendedName>
</protein>
<gene>
    <name evidence="7" type="ORF">CKALI_05275</name>
</gene>
<evidence type="ECO:0000256" key="4">
    <source>
        <dbReference type="ARBA" id="ARBA00022840"/>
    </source>
</evidence>
<dbReference type="Pfam" id="PF12555">
    <property type="entry name" value="SteA-like_C"/>
    <property type="match status" value="1"/>
</dbReference>
<keyword evidence="8" id="KW-1185">Reference proteome</keyword>
<feature type="transmembrane region" description="Helical" evidence="5">
    <location>
        <begin position="352"/>
        <end position="372"/>
    </location>
</feature>
<feature type="domain" description="SteA-like C-terminal" evidence="6">
    <location>
        <begin position="337"/>
        <end position="390"/>
    </location>
</feature>
<keyword evidence="2" id="KW-0547">Nucleotide-binding</keyword>
<dbReference type="Gene3D" id="3.40.50.10240">
    <property type="entry name" value="Thiamin pyrophosphokinase, catalytic domain"/>
    <property type="match status" value="1"/>
</dbReference>
<name>A0A6B8VT53_9CORY</name>
<dbReference type="InterPro" id="IPR022215">
    <property type="entry name" value="SteA-like_C"/>
</dbReference>
<proteinExistence type="predicted"/>
<dbReference type="Proteomes" id="UP000427071">
    <property type="component" value="Chromosome"/>
</dbReference>
<dbReference type="KEGG" id="ckw:CKALI_05275"/>
<evidence type="ECO:0000256" key="3">
    <source>
        <dbReference type="ARBA" id="ARBA00022777"/>
    </source>
</evidence>
<keyword evidence="5" id="KW-1133">Transmembrane helix</keyword>
<dbReference type="EMBL" id="CP046452">
    <property type="protein sequence ID" value="QGU01926.1"/>
    <property type="molecule type" value="Genomic_DNA"/>
</dbReference>
<evidence type="ECO:0000259" key="6">
    <source>
        <dbReference type="Pfam" id="PF12555"/>
    </source>
</evidence>
<dbReference type="GO" id="GO:0009229">
    <property type="term" value="P:thiamine diphosphate biosynthetic process"/>
    <property type="evidence" value="ECO:0007669"/>
    <property type="project" value="InterPro"/>
</dbReference>
<organism evidence="7 8">
    <name type="scientific">Corynebacterium kalinowskii</name>
    <dbReference type="NCBI Taxonomy" id="2675216"/>
    <lineage>
        <taxon>Bacteria</taxon>
        <taxon>Bacillati</taxon>
        <taxon>Actinomycetota</taxon>
        <taxon>Actinomycetes</taxon>
        <taxon>Mycobacteriales</taxon>
        <taxon>Corynebacteriaceae</taxon>
        <taxon>Corynebacterium</taxon>
    </lineage>
</organism>
<dbReference type="GO" id="GO:0004788">
    <property type="term" value="F:thiamine diphosphokinase activity"/>
    <property type="evidence" value="ECO:0007669"/>
    <property type="project" value="InterPro"/>
</dbReference>
<keyword evidence="5" id="KW-0812">Transmembrane</keyword>
<keyword evidence="1" id="KW-0808">Transferase</keyword>
<accession>A0A6B8VT53</accession>
<keyword evidence="4" id="KW-0067">ATP-binding</keyword>
<sequence>MVRMSLFSRNSDLPGLTATLRDLSLGAKRAKKLSQGDIALVDAPDMGRAFAQQLADAQPAAVINMAQFTTGAMPNVGPQILLDAGVTLVEGVGESIRDHAKDGKKVRLTEDGQLFLGERSIASGAVVTPESAEASFTDAQQTLVDHMEAFFGNTIQFLHSESPLLIDGLGIPDTGVNFADRKVLVLSPGQGHRDQLKRLRNFIREYEPVLIGVDGAADTLVESGYTPDLIVGDPSNIGNDALRSGAKVVLPAGPDGHAPGLERIQDLGIGAMTFPAASDSATDLALLLADYHQASTIVAAGSKLDLSEIFAGASYATPSALLTRTKLGSKLIDGDTVANLYTVNRSGGASGWIWALLGILVAIAVILAIAGLSGNGAFVDNLIDTWNNIAVEFQGLFK</sequence>
<evidence type="ECO:0000256" key="1">
    <source>
        <dbReference type="ARBA" id="ARBA00022679"/>
    </source>
</evidence>
<dbReference type="InterPro" id="IPR036759">
    <property type="entry name" value="TPK_catalytic_sf"/>
</dbReference>
<evidence type="ECO:0000256" key="5">
    <source>
        <dbReference type="SAM" id="Phobius"/>
    </source>
</evidence>
<dbReference type="SUPFAM" id="SSF63999">
    <property type="entry name" value="Thiamin pyrophosphokinase, catalytic domain"/>
    <property type="match status" value="1"/>
</dbReference>